<dbReference type="Proteomes" id="UP000515811">
    <property type="component" value="Chromosome"/>
</dbReference>
<evidence type="ECO:0000256" key="2">
    <source>
        <dbReference type="ARBA" id="ARBA00005182"/>
    </source>
</evidence>
<gene>
    <name evidence="9" type="ORF">H9K76_01440</name>
</gene>
<sequence length="229" mass="22915">MTLIGHLQVARCAALALLAAAVAPALHAEGAFSQLYAARPPAGSSFVRVLNPGSAPLQVKIGQGPVQTISGDAVASSYAIVKGNTEFAVVLDGKAGAPMKVAPDSFTSLVPTSGSAAALRALDDSAGATQDALKAELRFYNLIDGCAQGKVGIAPAGTPLFAALAGGGSAARAINPVKATLVGSCGEVSTAPLALPALQPGDHYSLFLTGTPARPILRGQRSTTDSYRP</sequence>
<evidence type="ECO:0000256" key="5">
    <source>
        <dbReference type="ARBA" id="ARBA00022729"/>
    </source>
</evidence>
<dbReference type="GO" id="GO:0016740">
    <property type="term" value="F:transferase activity"/>
    <property type="evidence" value="ECO:0007669"/>
    <property type="project" value="UniProtKB-KW"/>
</dbReference>
<dbReference type="UniPathway" id="UPA00286"/>
<evidence type="ECO:0000256" key="8">
    <source>
        <dbReference type="SAM" id="SignalP"/>
    </source>
</evidence>
<proteinExistence type="inferred from homology"/>
<name>A0A7G9RPR5_9BURK</name>
<evidence type="ECO:0000256" key="3">
    <source>
        <dbReference type="ARBA" id="ARBA00010033"/>
    </source>
</evidence>
<comment type="subcellular location">
    <subcellularLocation>
        <location evidence="1">Periplasm</location>
    </subcellularLocation>
</comment>
<keyword evidence="5 8" id="KW-0732">Signal</keyword>
<feature type="chain" id="PRO_5028872292" description="Alginate biosynthesis protein AlgF" evidence="8">
    <location>
        <begin position="29"/>
        <end position="229"/>
    </location>
</feature>
<dbReference type="RefSeq" id="WP_187597838.1">
    <property type="nucleotide sequence ID" value="NZ_CP060714.1"/>
</dbReference>
<evidence type="ECO:0000256" key="4">
    <source>
        <dbReference type="ARBA" id="ARBA00013964"/>
    </source>
</evidence>
<organism evidence="9 10">
    <name type="scientific">Diaphorobacter ruginosibacter</name>
    <dbReference type="NCBI Taxonomy" id="1715720"/>
    <lineage>
        <taxon>Bacteria</taxon>
        <taxon>Pseudomonadati</taxon>
        <taxon>Pseudomonadota</taxon>
        <taxon>Betaproteobacteria</taxon>
        <taxon>Burkholderiales</taxon>
        <taxon>Comamonadaceae</taxon>
        <taxon>Diaphorobacter</taxon>
    </lineage>
</organism>
<evidence type="ECO:0000313" key="10">
    <source>
        <dbReference type="Proteomes" id="UP000515811"/>
    </source>
</evidence>
<comment type="similarity">
    <text evidence="3">Belongs to the AlgF family.</text>
</comment>
<accession>A0A7G9RPR5</accession>
<evidence type="ECO:0000256" key="7">
    <source>
        <dbReference type="ARBA" id="ARBA00022841"/>
    </source>
</evidence>
<keyword evidence="6" id="KW-0574">Periplasm</keyword>
<dbReference type="KEGG" id="drg:H9K76_01440"/>
<feature type="signal peptide" evidence="8">
    <location>
        <begin position="1"/>
        <end position="28"/>
    </location>
</feature>
<reference evidence="9 10" key="1">
    <citation type="submission" date="2020-08" db="EMBL/GenBank/DDBJ databases">
        <title>Genome sequence of Diaphorobacter ruginosibacter DSM 27467T.</title>
        <authorList>
            <person name="Hyun D.-W."/>
            <person name="Bae J.-W."/>
        </authorList>
    </citation>
    <scope>NUCLEOTIDE SEQUENCE [LARGE SCALE GENOMIC DNA]</scope>
    <source>
        <strain evidence="9 10">DSM 27467</strain>
    </source>
</reference>
<evidence type="ECO:0000256" key="1">
    <source>
        <dbReference type="ARBA" id="ARBA00004418"/>
    </source>
</evidence>
<dbReference type="Pfam" id="PF11182">
    <property type="entry name" value="AlgF"/>
    <property type="match status" value="1"/>
</dbReference>
<dbReference type="EMBL" id="CP060714">
    <property type="protein sequence ID" value="QNN57590.1"/>
    <property type="molecule type" value="Genomic_DNA"/>
</dbReference>
<evidence type="ECO:0000256" key="6">
    <source>
        <dbReference type="ARBA" id="ARBA00022764"/>
    </source>
</evidence>
<keyword evidence="7" id="KW-0016">Alginate biosynthesis</keyword>
<dbReference type="GO" id="GO:0042597">
    <property type="term" value="C:periplasmic space"/>
    <property type="evidence" value="ECO:0007669"/>
    <property type="project" value="UniProtKB-SubCell"/>
</dbReference>
<dbReference type="AlphaFoldDB" id="A0A7G9RPR5"/>
<evidence type="ECO:0000313" key="9">
    <source>
        <dbReference type="EMBL" id="QNN57590.1"/>
    </source>
</evidence>
<keyword evidence="9" id="KW-0808">Transferase</keyword>
<protein>
    <recommendedName>
        <fullName evidence="4">Alginate biosynthesis protein AlgF</fullName>
    </recommendedName>
</protein>
<keyword evidence="10" id="KW-1185">Reference proteome</keyword>
<dbReference type="InterPro" id="IPR035422">
    <property type="entry name" value="AlgF"/>
</dbReference>
<comment type="pathway">
    <text evidence="2">Glycan biosynthesis; alginate biosynthesis.</text>
</comment>
<dbReference type="GO" id="GO:0042121">
    <property type="term" value="P:alginic acid biosynthetic process"/>
    <property type="evidence" value="ECO:0007669"/>
    <property type="project" value="UniProtKB-UniPathway"/>
</dbReference>